<dbReference type="PANTHER" id="PTHR30217">
    <property type="entry name" value="PEPTIDASE U32 FAMILY"/>
    <property type="match status" value="1"/>
</dbReference>
<keyword evidence="2" id="KW-0378">Hydrolase</keyword>
<feature type="domain" description="Peptidase U32 collagenase" evidence="1">
    <location>
        <begin position="339"/>
        <end position="439"/>
    </location>
</feature>
<sequence length="747" mass="84609">MERKLELLAPGGDVDAIKAAILAGANAIYCGLDKFNARNRAANISFDDLQGILRLAHQHDCEIFITLNILIVENEIPALIDLLNKLVNTRIDGVIVQDLGMLYLLNKHYKRLDVHASTQMTTHNKGQIKFLSEQSVSRVNLSRELNLNEINELSTYAQDNQVLTEVFVHGSNCISFSGICYISSVQGGNSGNRGRCSQPCRDRYLRTAAGKDYPLNLKDNSAYFDLKALYEAGVYSLKIEGRIKKADYVYTVVDSWNKNIQALYKQENESADNSALYKVFNRDFSNTYLKGDINRDMFIDNPRDHSIEHLSMTNTFASPEKLEEAHLALYEEKEAMKLSVENKIKTLSAEKAALAIYFSGKCHESLKVEIQTPDSSFELISDMSLVRKEGQSLNEAMVLKRFKALNETEYFIERLDFSGLGEGLFIPFKELTSLKNRALFLLNGSKEIIEPVQLPQLKTLSPSEEKAKLSILISSADDLHLLEVSSANYYFQLPNCFKNRLDDYLGLFRKHTSLIPWFPSVIIGDDYDMALQFLDQLKPGMLVTNNTGIAYEAFKRGIAWVAGPQMNLTNSYSLLSLKENMNCSGAFISNELNRNQIKQIKCPKNFDLQYSIYHPIVLMTCRQCLFHQVTGCEKNRVDDTCIQNCEKTSTITNMKKDSFFIEKSKGNYHKIYNASKFLNTKIVKDIPNQFSSYLVDLRDIETGTQLNVDKSKLIQLFERTINGDAGSEQALHQSIDSTTCIQYKKGI</sequence>
<proteinExistence type="predicted"/>
<dbReference type="EMBL" id="SHKN01000001">
    <property type="protein sequence ID" value="RZT96333.1"/>
    <property type="molecule type" value="Genomic_DNA"/>
</dbReference>
<protein>
    <submittedName>
        <fullName evidence="2">Putative protease</fullName>
    </submittedName>
</protein>
<dbReference type="Proteomes" id="UP000293562">
    <property type="component" value="Unassembled WGS sequence"/>
</dbReference>
<gene>
    <name evidence="2" type="ORF">EV201_0971</name>
</gene>
<dbReference type="PANTHER" id="PTHR30217:SF10">
    <property type="entry name" value="23S RRNA 5-HYDROXYCYTIDINE C2501 SYNTHASE"/>
    <property type="match status" value="1"/>
</dbReference>
<dbReference type="InterPro" id="IPR051454">
    <property type="entry name" value="RNA/ubiquinone_mod_enzymes"/>
</dbReference>
<comment type="caution">
    <text evidence="2">The sequence shown here is derived from an EMBL/GenBank/DDBJ whole genome shotgun (WGS) entry which is preliminary data.</text>
</comment>
<accession>A0A4Q7VJI2</accession>
<dbReference type="Pfam" id="PF12392">
    <property type="entry name" value="DUF3656"/>
    <property type="match status" value="1"/>
</dbReference>
<evidence type="ECO:0000313" key="3">
    <source>
        <dbReference type="Proteomes" id="UP000293562"/>
    </source>
</evidence>
<dbReference type="GO" id="GO:0008233">
    <property type="term" value="F:peptidase activity"/>
    <property type="evidence" value="ECO:0007669"/>
    <property type="project" value="UniProtKB-KW"/>
</dbReference>
<keyword evidence="3" id="KW-1185">Reference proteome</keyword>
<organism evidence="2 3">
    <name type="scientific">Ancylomarina subtilis</name>
    <dbReference type="NCBI Taxonomy" id="1639035"/>
    <lineage>
        <taxon>Bacteria</taxon>
        <taxon>Pseudomonadati</taxon>
        <taxon>Bacteroidota</taxon>
        <taxon>Bacteroidia</taxon>
        <taxon>Marinilabiliales</taxon>
        <taxon>Marinifilaceae</taxon>
        <taxon>Ancylomarina</taxon>
    </lineage>
</organism>
<reference evidence="2 3" key="1">
    <citation type="submission" date="2019-02" db="EMBL/GenBank/DDBJ databases">
        <title>Genomic Encyclopedia of Type Strains, Phase IV (KMG-IV): sequencing the most valuable type-strain genomes for metagenomic binning, comparative biology and taxonomic classification.</title>
        <authorList>
            <person name="Goeker M."/>
        </authorList>
    </citation>
    <scope>NUCLEOTIDE SEQUENCE [LARGE SCALE GENOMIC DNA]</scope>
    <source>
        <strain evidence="2 3">DSM 28825</strain>
    </source>
</reference>
<dbReference type="InterPro" id="IPR001539">
    <property type="entry name" value="Peptidase_U32"/>
</dbReference>
<name>A0A4Q7VJI2_9BACT</name>
<evidence type="ECO:0000259" key="1">
    <source>
        <dbReference type="Pfam" id="PF12392"/>
    </source>
</evidence>
<keyword evidence="2" id="KW-0645">Protease</keyword>
<dbReference type="RefSeq" id="WP_130306221.1">
    <property type="nucleotide sequence ID" value="NZ_SHKN01000001.1"/>
</dbReference>
<dbReference type="OrthoDB" id="9807498at2"/>
<dbReference type="GO" id="GO:0006508">
    <property type="term" value="P:proteolysis"/>
    <property type="evidence" value="ECO:0007669"/>
    <property type="project" value="UniProtKB-KW"/>
</dbReference>
<dbReference type="InterPro" id="IPR020988">
    <property type="entry name" value="Pept_U32_collagenase"/>
</dbReference>
<evidence type="ECO:0000313" key="2">
    <source>
        <dbReference type="EMBL" id="RZT96333.1"/>
    </source>
</evidence>
<dbReference type="AlphaFoldDB" id="A0A4Q7VJI2"/>
<dbReference type="Pfam" id="PF01136">
    <property type="entry name" value="Peptidase_U32"/>
    <property type="match status" value="2"/>
</dbReference>